<gene>
    <name evidence="1" type="ORF">SXIM_41950</name>
</gene>
<organism evidence="1 2">
    <name type="scientific">Streptomyces xiamenensis</name>
    <dbReference type="NCBI Taxonomy" id="408015"/>
    <lineage>
        <taxon>Bacteria</taxon>
        <taxon>Bacillati</taxon>
        <taxon>Actinomycetota</taxon>
        <taxon>Actinomycetes</taxon>
        <taxon>Kitasatosporales</taxon>
        <taxon>Streptomycetaceae</taxon>
        <taxon>Streptomyces</taxon>
    </lineage>
</organism>
<keyword evidence="2" id="KW-1185">Reference proteome</keyword>
<dbReference type="Proteomes" id="UP000034034">
    <property type="component" value="Chromosome"/>
</dbReference>
<sequence length="66" mass="6730">MAAAGLLEGKRATTHWAHTEELAARHPGIEVDPDVLYVDNGSVLTSAGKAATRTSARASGAATSGR</sequence>
<dbReference type="Gene3D" id="3.40.50.880">
    <property type="match status" value="1"/>
</dbReference>
<dbReference type="KEGG" id="sxi:SXIM_41950"/>
<dbReference type="PATRIC" id="fig|408015.6.peg.4248"/>
<accession>A0A0F7FYC6</accession>
<dbReference type="GO" id="GO:0006355">
    <property type="term" value="P:regulation of DNA-templated transcription"/>
    <property type="evidence" value="ECO:0007669"/>
    <property type="project" value="TreeGrafter"/>
</dbReference>
<protein>
    <submittedName>
        <fullName evidence="1">Transcriptional regulator, AraC family</fullName>
    </submittedName>
</protein>
<dbReference type="PANTHER" id="PTHR43130">
    <property type="entry name" value="ARAC-FAMILY TRANSCRIPTIONAL REGULATOR"/>
    <property type="match status" value="1"/>
</dbReference>
<reference evidence="1" key="1">
    <citation type="submission" date="2019-08" db="EMBL/GenBank/DDBJ databases">
        <title>Complete genome sequence of a mangrove-derived Streptomyces xiamenensis.</title>
        <authorList>
            <person name="Xu J."/>
        </authorList>
    </citation>
    <scope>NUCLEOTIDE SEQUENCE</scope>
    <source>
        <strain evidence="1">318</strain>
    </source>
</reference>
<dbReference type="AlphaFoldDB" id="A0A0F7FYC6"/>
<dbReference type="PANTHER" id="PTHR43130:SF3">
    <property type="entry name" value="HTH-TYPE TRANSCRIPTIONAL REGULATOR RV1931C"/>
    <property type="match status" value="1"/>
</dbReference>
<proteinExistence type="predicted"/>
<dbReference type="HOGENOM" id="CLU_2829629_0_0_11"/>
<dbReference type="InterPro" id="IPR052158">
    <property type="entry name" value="INH-QAR"/>
</dbReference>
<name>A0A0F7FYC6_9ACTN</name>
<dbReference type="InterPro" id="IPR029062">
    <property type="entry name" value="Class_I_gatase-like"/>
</dbReference>
<dbReference type="EMBL" id="CP009922">
    <property type="protein sequence ID" value="AKG45579.1"/>
    <property type="molecule type" value="Genomic_DNA"/>
</dbReference>
<dbReference type="STRING" id="408015.SXIM_41950"/>
<evidence type="ECO:0000313" key="2">
    <source>
        <dbReference type="Proteomes" id="UP000034034"/>
    </source>
</evidence>
<evidence type="ECO:0000313" key="1">
    <source>
        <dbReference type="EMBL" id="AKG45579.1"/>
    </source>
</evidence>
<dbReference type="SUPFAM" id="SSF52317">
    <property type="entry name" value="Class I glutamine amidotransferase-like"/>
    <property type="match status" value="1"/>
</dbReference>